<dbReference type="GO" id="GO:0051301">
    <property type="term" value="P:cell division"/>
    <property type="evidence" value="ECO:0007669"/>
    <property type="project" value="UniProtKB-KW"/>
</dbReference>
<evidence type="ECO:0000256" key="1">
    <source>
        <dbReference type="ARBA" id="ARBA00004496"/>
    </source>
</evidence>
<dbReference type="AlphaFoldDB" id="A0A0G9K8F6"/>
<evidence type="ECO:0000256" key="2">
    <source>
        <dbReference type="ARBA" id="ARBA00004752"/>
    </source>
</evidence>
<proteinExistence type="inferred from homology"/>
<dbReference type="GO" id="GO:0071555">
    <property type="term" value="P:cell wall organization"/>
    <property type="evidence" value="ECO:0007669"/>
    <property type="project" value="UniProtKB-KW"/>
</dbReference>
<evidence type="ECO:0000256" key="6">
    <source>
        <dbReference type="ARBA" id="ARBA00022840"/>
    </source>
</evidence>
<dbReference type="Pfam" id="PF08245">
    <property type="entry name" value="Mur_ligase_M"/>
    <property type="match status" value="1"/>
</dbReference>
<comment type="subcellular location">
    <subcellularLocation>
        <location evidence="1 7">Cytoplasm</location>
    </subcellularLocation>
</comment>
<keyword evidence="5 7" id="KW-0547">Nucleotide-binding</keyword>
<comment type="caution">
    <text evidence="9">The sequence shown here is derived from an EMBL/GenBank/DDBJ whole genome shotgun (WGS) entry which is preliminary data.</text>
</comment>
<dbReference type="InterPro" id="IPR036565">
    <property type="entry name" value="Mur-like_cat_sf"/>
</dbReference>
<evidence type="ECO:0000313" key="10">
    <source>
        <dbReference type="Proteomes" id="UP000035514"/>
    </source>
</evidence>
<dbReference type="GO" id="GO:0008764">
    <property type="term" value="F:UDP-N-acetylmuramoylalanine-D-glutamate ligase activity"/>
    <property type="evidence" value="ECO:0007669"/>
    <property type="project" value="UniProtKB-UniRule"/>
</dbReference>
<keyword evidence="7" id="KW-0573">Peptidoglycan synthesis</keyword>
<dbReference type="InterPro" id="IPR036615">
    <property type="entry name" value="Mur_ligase_C_dom_sf"/>
</dbReference>
<keyword evidence="4 7" id="KW-0436">Ligase</keyword>
<gene>
    <name evidence="7 9" type="primary">murD</name>
    <name evidence="9" type="ORF">AA20_00175</name>
</gene>
<evidence type="ECO:0000256" key="5">
    <source>
        <dbReference type="ARBA" id="ARBA00022741"/>
    </source>
</evidence>
<dbReference type="PANTHER" id="PTHR43692:SF1">
    <property type="entry name" value="UDP-N-ACETYLMURAMOYLALANINE--D-GLUTAMATE LIGASE"/>
    <property type="match status" value="1"/>
</dbReference>
<dbReference type="InterPro" id="IPR013221">
    <property type="entry name" value="Mur_ligase_cen"/>
</dbReference>
<dbReference type="NCBIfam" id="TIGR01087">
    <property type="entry name" value="murD"/>
    <property type="match status" value="1"/>
</dbReference>
<protein>
    <recommendedName>
        <fullName evidence="7">UDP-N-acetylmuramoylalanine--D-glutamate ligase</fullName>
        <ecNumber evidence="7">6.3.2.9</ecNumber>
    </recommendedName>
    <alternativeName>
        <fullName evidence="7">D-glutamic acid-adding enzyme</fullName>
    </alternativeName>
    <alternativeName>
        <fullName evidence="7">UDP-N-acetylmuramoyl-L-alanyl-D-glutamate synthetase</fullName>
    </alternativeName>
</protein>
<keyword evidence="7" id="KW-0133">Cell shape</keyword>
<comment type="pathway">
    <text evidence="2 7">Cell wall biogenesis; peptidoglycan biosynthesis.</text>
</comment>
<keyword evidence="7" id="KW-0961">Cell wall biogenesis/degradation</keyword>
<dbReference type="RefSeq" id="WP_046995933.1">
    <property type="nucleotide sequence ID" value="NZ_JAIQ01000010.1"/>
</dbReference>
<organism evidence="9 10">
    <name type="scientific">Aliarcobacter butzleri L348</name>
    <dbReference type="NCBI Taxonomy" id="1447256"/>
    <lineage>
        <taxon>Bacteria</taxon>
        <taxon>Pseudomonadati</taxon>
        <taxon>Campylobacterota</taxon>
        <taxon>Epsilonproteobacteria</taxon>
        <taxon>Campylobacterales</taxon>
        <taxon>Arcobacteraceae</taxon>
        <taxon>Aliarcobacter</taxon>
    </lineage>
</organism>
<dbReference type="PATRIC" id="fig|1447256.3.peg.33"/>
<feature type="domain" description="Mur ligase central" evidence="8">
    <location>
        <begin position="82"/>
        <end position="190"/>
    </location>
</feature>
<evidence type="ECO:0000259" key="8">
    <source>
        <dbReference type="Pfam" id="PF08245"/>
    </source>
</evidence>
<dbReference type="GO" id="GO:0005524">
    <property type="term" value="F:ATP binding"/>
    <property type="evidence" value="ECO:0007669"/>
    <property type="project" value="UniProtKB-UniRule"/>
</dbReference>
<dbReference type="EC" id="6.3.2.9" evidence="7"/>
<evidence type="ECO:0000256" key="3">
    <source>
        <dbReference type="ARBA" id="ARBA00022490"/>
    </source>
</evidence>
<keyword evidence="7" id="KW-0132">Cell division</keyword>
<comment type="similarity">
    <text evidence="7">Belongs to the MurCDEF family.</text>
</comment>
<dbReference type="Gene3D" id="3.90.190.20">
    <property type="entry name" value="Mur ligase, C-terminal domain"/>
    <property type="match status" value="1"/>
</dbReference>
<evidence type="ECO:0000313" key="9">
    <source>
        <dbReference type="EMBL" id="KLE02741.1"/>
    </source>
</evidence>
<keyword evidence="3 7" id="KW-0963">Cytoplasm</keyword>
<comment type="function">
    <text evidence="7">Cell wall formation. Catalyzes the addition of glutamate to the nucleotide precursor UDP-N-acetylmuramoyl-L-alanine (UMA).</text>
</comment>
<name>A0A0G9K8F6_9BACT</name>
<evidence type="ECO:0000256" key="4">
    <source>
        <dbReference type="ARBA" id="ARBA00022598"/>
    </source>
</evidence>
<dbReference type="Gene3D" id="3.40.1190.10">
    <property type="entry name" value="Mur-like, catalytic domain"/>
    <property type="match status" value="1"/>
</dbReference>
<dbReference type="SUPFAM" id="SSF53623">
    <property type="entry name" value="MurD-like peptide ligases, catalytic domain"/>
    <property type="match status" value="1"/>
</dbReference>
<dbReference type="Proteomes" id="UP000035514">
    <property type="component" value="Unassembled WGS sequence"/>
</dbReference>
<sequence length="392" mass="44801">MKINNRKIRVLGKGVTSLALKDKFPNATLYDDSDFNLYDKNSDELTVVSPGIPPYNQMISNSKNLISDYDLFEDIMPFSIWISGTNGKTTTTQMCQHLLEKYDSIYGGNIGVPLSHLDENKKIWILETSSFTLHYTHKAKPNIYILLPITEDHITWHGSFEEYKKAKLKPLELMNENDIAIIPNEFKDVKTKAFVITYNDSDDLCGFFNIDKSKIKFKEPFLLDSILSLCTSKIIFDEINYDLINEFIIDKHKVEEFFDKKNRLWIDDSKATNVDATIKALIPYQKSNIHIILGGDDKGANLVPLFENIKNLDITVYAIGTNANRISQYCEEFSINVFKCDFLNIAVEKISENMNQDSIAILSPAAASLDQFKSYAHRGDEFKNKVHNLSLD</sequence>
<evidence type="ECO:0000256" key="7">
    <source>
        <dbReference type="HAMAP-Rule" id="MF_00639"/>
    </source>
</evidence>
<dbReference type="InterPro" id="IPR005762">
    <property type="entry name" value="MurD"/>
</dbReference>
<reference evidence="9 10" key="1">
    <citation type="submission" date="2014-01" db="EMBL/GenBank/DDBJ databases">
        <title>Development of a Comparative Genomic Fingerprinting Assay for High Resolution Genotyping of Arcobacter butzleri.</title>
        <authorList>
            <person name="Webb A.L."/>
            <person name="Inglis G.D."/>
            <person name="Kruczkiewicz P."/>
            <person name="Selinger L.B."/>
            <person name="Taboada E.N."/>
        </authorList>
    </citation>
    <scope>NUCLEOTIDE SEQUENCE [LARGE SCALE GENOMIC DNA]</scope>
    <source>
        <strain evidence="9 10">L348</strain>
    </source>
</reference>
<feature type="binding site" evidence="7">
    <location>
        <begin position="84"/>
        <end position="90"/>
    </location>
    <ligand>
        <name>ATP</name>
        <dbReference type="ChEBI" id="CHEBI:30616"/>
    </ligand>
</feature>
<keyword evidence="7" id="KW-0131">Cell cycle</keyword>
<dbReference type="GO" id="GO:0009252">
    <property type="term" value="P:peptidoglycan biosynthetic process"/>
    <property type="evidence" value="ECO:0007669"/>
    <property type="project" value="UniProtKB-UniRule"/>
</dbReference>
<accession>A0A0G9K8F6</accession>
<dbReference type="PANTHER" id="PTHR43692">
    <property type="entry name" value="UDP-N-ACETYLMURAMOYLALANINE--D-GLUTAMATE LIGASE"/>
    <property type="match status" value="1"/>
</dbReference>
<dbReference type="GO" id="GO:0008360">
    <property type="term" value="P:regulation of cell shape"/>
    <property type="evidence" value="ECO:0007669"/>
    <property type="project" value="UniProtKB-KW"/>
</dbReference>
<dbReference type="HAMAP" id="MF_00639">
    <property type="entry name" value="MurD"/>
    <property type="match status" value="1"/>
</dbReference>
<dbReference type="EMBL" id="JAIQ01000010">
    <property type="protein sequence ID" value="KLE02741.1"/>
    <property type="molecule type" value="Genomic_DNA"/>
</dbReference>
<comment type="catalytic activity">
    <reaction evidence="7">
        <text>UDP-N-acetyl-alpha-D-muramoyl-L-alanine + D-glutamate + ATP = UDP-N-acetyl-alpha-D-muramoyl-L-alanyl-D-glutamate + ADP + phosphate + H(+)</text>
        <dbReference type="Rhea" id="RHEA:16429"/>
        <dbReference type="ChEBI" id="CHEBI:15378"/>
        <dbReference type="ChEBI" id="CHEBI:29986"/>
        <dbReference type="ChEBI" id="CHEBI:30616"/>
        <dbReference type="ChEBI" id="CHEBI:43474"/>
        <dbReference type="ChEBI" id="CHEBI:83898"/>
        <dbReference type="ChEBI" id="CHEBI:83900"/>
        <dbReference type="ChEBI" id="CHEBI:456216"/>
        <dbReference type="EC" id="6.3.2.9"/>
    </reaction>
</comment>
<dbReference type="GO" id="GO:0005737">
    <property type="term" value="C:cytoplasm"/>
    <property type="evidence" value="ECO:0007669"/>
    <property type="project" value="UniProtKB-SubCell"/>
</dbReference>
<dbReference type="SUPFAM" id="SSF53244">
    <property type="entry name" value="MurD-like peptide ligases, peptide-binding domain"/>
    <property type="match status" value="1"/>
</dbReference>
<keyword evidence="6 7" id="KW-0067">ATP-binding</keyword>
<dbReference type="UniPathway" id="UPA00219"/>